<reference key="3">
    <citation type="journal article" date="2000" name="Nature">
        <title>Sequence and analysis of chromosome 3 of the plant Arabidopsis thaliana.</title>
        <authorList>
            <consortium name="European Union Chromosome 3 Arabidopsis Sequencing Consortium"/>
            <consortium name="Institute for Genomic Research"/>
            <consortium name="Kazusa DNA Research Institute"/>
            <person name="Salanoubat M."/>
            <person name="Lemcke K."/>
            <person name="Rieger M."/>
            <person name="Ansorge W."/>
            <person name="Unseld M."/>
            <person name="Fartmann B."/>
            <person name="Valle G."/>
            <person name="Blocker H."/>
            <person name="Perez-Alonso M."/>
            <person name="Obermaier B."/>
            <person name="Delseny M."/>
            <person name="Boutry M."/>
            <person name="Grivell L.A."/>
            <person name="Mache R."/>
            <person name="Puigdomenech P."/>
            <person name="De Simone V."/>
            <person name="Choisne N."/>
            <person name="Artiguenave F."/>
            <person name="Robert C."/>
            <person name="Brottier P."/>
            <person name="Wincker P."/>
            <person name="Cattolico L."/>
            <person name="Weissenbach J."/>
            <person name="Saurin W."/>
            <person name="Quetier F."/>
            <person name="Schafer M."/>
            <person name="Muller-Auer S."/>
            <person name="Gabel C."/>
            <person name="Fuchs M."/>
            <person name="Benes V."/>
            <person name="Wurmbach E."/>
            <person name="Drzonek H."/>
            <person name="Erfle H."/>
            <person name="Jordan N."/>
            <person name="Bangert S."/>
            <person name="Wiedelmann R."/>
            <person name="Kranz H."/>
            <person name="Voss H."/>
            <person name="Holland R."/>
            <person name="Brandt P."/>
            <person name="Nyakatura G."/>
            <person name="Vezzi A."/>
            <person name="D'Angelo M."/>
            <person name="Pallavicini A."/>
            <person name="Toppo S."/>
            <person name="Simionati B."/>
            <person name="Conrad A."/>
            <person name="Hornischer K."/>
            <person name="Kauer G."/>
            <person name="Lohnert T.H."/>
            <person name="Nordsiek G."/>
            <person name="Reichelt J."/>
            <person name="Scharfe M."/>
            <person name="Schon O."/>
            <person name="Bargues M."/>
            <person name="Terol J."/>
            <person name="Climent J."/>
            <person name="Navarro P."/>
            <person name="Collado C."/>
            <person name="Perez-Perez A."/>
            <person name="Ottenwalder B."/>
            <person name="Duchemin D."/>
            <person name="Cooke R."/>
            <person name="Laudie M."/>
            <person name="Berger-Llauro C."/>
            <person name="Purnelle B."/>
            <person name="Masuy D."/>
            <person name="de Haan M."/>
            <person name="Maarse A.C."/>
            <person name="Alcaraz J.P."/>
            <person name="Cottet A."/>
            <person name="Casacuberta E."/>
            <person name="Monfort A."/>
            <person name="Argiriou A."/>
            <person name="flores M."/>
            <person name="Liguori R."/>
            <person name="Vitale D."/>
            <person name="Mannhaupt G."/>
            <person name="Haase D."/>
            <person name="Schoof H."/>
            <person name="Rudd S."/>
            <person name="Zaccaria P."/>
            <person name="Mewes H.W."/>
            <person name="Mayer K.F."/>
            <person name="Kaul S."/>
            <person name="Town C.D."/>
            <person name="Koo H.L."/>
            <person name="Tallon L.J."/>
            <person name="Jenkins J."/>
            <person name="Rooney T."/>
            <person name="Rizzo M."/>
            <person name="Walts A."/>
            <person name="Utterback T."/>
            <person name="Fujii C.Y."/>
            <person name="Shea T.P."/>
            <person name="Creasy T.H."/>
            <person name="Haas B."/>
            <person name="Maiti R."/>
            <person name="Wu D."/>
            <person name="Peterson J."/>
            <person name="Van Aken S."/>
            <person name="Pai G."/>
            <person name="Militscher J."/>
            <person name="Sellers P."/>
            <person name="Gill J.E."/>
            <person name="Feldblyum T.V."/>
            <person name="Preuss D."/>
            <person name="Lin X."/>
            <person name="Nierman W.C."/>
            <person name="Salzberg S.L."/>
            <person name="White O."/>
            <person name="Venter J.C."/>
            <person name="Fraser C.M."/>
            <person name="Kaneko T."/>
            <person name="Nakamura Y."/>
            <person name="Sato S."/>
            <person name="Kato T."/>
            <person name="Asamizu E."/>
            <person name="Sasamoto S."/>
            <person name="Kimura T."/>
            <person name="Idesawa K."/>
            <person name="Kawashima K."/>
            <person name="Kishida Y."/>
            <person name="Kiyokawa C."/>
            <person name="Kohara M."/>
            <person name="Matsumoto M."/>
            <person name="Matsuno A."/>
            <person name="Muraki A."/>
            <person name="Nakayama S."/>
            <person name="Nakazaki N."/>
            <person name="Shinpo S."/>
            <person name="Takeuchi C."/>
            <person name="Wada T."/>
            <person name="Watanabe A."/>
            <person name="Yamada M."/>
            <person name="Yasuda M."/>
            <person name="Tabata S."/>
        </authorList>
    </citation>
    <scope>NUCLEOTIDE SEQUENCE [LARGE SCALE GENOMIC DNA]</scope>
    <source>
        <strain>cv. Columbia</strain>
    </source>
</reference>
<protein>
    <submittedName>
        <fullName evidence="1">Similar to glycyl tRNA synthetase</fullName>
    </submittedName>
</protein>
<organism evidence="1">
    <name type="scientific">Arabidopsis thaliana</name>
    <name type="common">Mouse-ear cress</name>
    <dbReference type="NCBI Taxonomy" id="3702"/>
    <lineage>
        <taxon>Eukaryota</taxon>
        <taxon>Viridiplantae</taxon>
        <taxon>Streptophyta</taxon>
        <taxon>Embryophyta</taxon>
        <taxon>Tracheophyta</taxon>
        <taxon>Spermatophyta</taxon>
        <taxon>Magnoliopsida</taxon>
        <taxon>eudicotyledons</taxon>
        <taxon>Gunneridae</taxon>
        <taxon>Pentapetalae</taxon>
        <taxon>rosids</taxon>
        <taxon>malvids</taxon>
        <taxon>Brassicales</taxon>
        <taxon>Brassicaceae</taxon>
        <taxon>Camelineae</taxon>
        <taxon>Arabidopsis</taxon>
    </lineage>
</organism>
<gene>
    <name evidence="1" type="primary">T32N15.9</name>
</gene>
<evidence type="ECO:0000313" key="1">
    <source>
        <dbReference type="EMBL" id="AAB70033.1"/>
    </source>
</evidence>
<dbReference type="AlphaFoldDB" id="O22239"/>
<keyword evidence="1" id="KW-0030">Aminoacyl-tRNA synthetase</keyword>
<dbReference type="InterPro" id="IPR045864">
    <property type="entry name" value="aa-tRNA-synth_II/BPL/LPL"/>
</dbReference>
<reference evidence="1" key="2">
    <citation type="submission" date="1999-04" db="EMBL/GenBank/DDBJ databases">
        <authorList>
            <person name="Parnell L.D."/>
        </authorList>
    </citation>
    <scope>NUCLEOTIDE SEQUENCE</scope>
</reference>
<dbReference type="PANTHER" id="PTHR10745:SF0">
    <property type="entry name" value="GLYCINE--TRNA LIGASE"/>
    <property type="match status" value="1"/>
</dbReference>
<reference evidence="1" key="1">
    <citation type="submission" date="1997-09" db="EMBL/GenBank/DDBJ databases">
        <title>A. thaliana BAC T32N15 from chromosome V.</title>
        <authorList>
            <person name="de la Bastide M.R."/>
            <person name="Parnell L.D."/>
            <person name="Kaplan N."/>
            <person name="Gnoj L."/>
            <person name="Hameed A."/>
            <person name="Schutz K."/>
            <person name="Hasegawa A."/>
            <person name="Gottesman T."/>
            <person name="Shohdy N."/>
            <person name="Granat S."/>
            <person name="Jensen K."/>
            <person name="Johnson A.F."/>
            <person name="Lodhi M."/>
            <person name="Dedhia N."/>
            <person name="Martienssen R."/>
            <person name="McCombie W.R."/>
        </authorList>
    </citation>
    <scope>NUCLEOTIDE SEQUENCE</scope>
</reference>
<dbReference type="SUPFAM" id="SSF55681">
    <property type="entry name" value="Class II aaRS and biotin synthetases"/>
    <property type="match status" value="1"/>
</dbReference>
<dbReference type="Gene3D" id="3.30.930.10">
    <property type="entry name" value="Bira Bifunctional Protein, Domain 2"/>
    <property type="match status" value="1"/>
</dbReference>
<keyword evidence="1" id="KW-0436">Ligase</keyword>
<sequence>HGAADFDKMWLILSSGVCSISLLSKSTVTSPDYLIKDCAVKSNVLSFWRQHFILKENMYEVDCPCVTPEVVLKASGHVDQFTDLMVKKGIFVKDLYYYNGRKFPFAAAQIGQPLEMSDAYYLQISHRQGLLRVCEFTLAEIEHFVDPGNKSHPKFSDVANFEFLMFPREEQMSGQSAKKLCLGEVVAKGTVNKETVGYFIARVYLFLVRLGTDKEQLRFRQHFANEMARYAADCLDAEFESSYGWIECVGIADRSAFDLRAHSKLVITPVKKELVLAFKGNQKHVVKSLDI</sequence>
<accession>O22239</accession>
<feature type="non-terminal residue" evidence="1">
    <location>
        <position position="1"/>
    </location>
</feature>
<dbReference type="GO" id="GO:0004812">
    <property type="term" value="F:aminoacyl-tRNA ligase activity"/>
    <property type="evidence" value="ECO:0007669"/>
    <property type="project" value="UniProtKB-KW"/>
</dbReference>
<feature type="non-terminal residue" evidence="1">
    <location>
        <position position="291"/>
    </location>
</feature>
<dbReference type="PANTHER" id="PTHR10745">
    <property type="entry name" value="GLYCYL-TRNA SYNTHETASE/DNA POLYMERASE SUBUNIT GAMMA-2"/>
    <property type="match status" value="1"/>
</dbReference>
<dbReference type="InterPro" id="IPR027031">
    <property type="entry name" value="Gly-tRNA_synthase/POLG2"/>
</dbReference>
<dbReference type="ExpressionAtlas" id="O22239">
    <property type="expression patterns" value="baseline and differential"/>
</dbReference>
<name>O22239_ARATH</name>
<dbReference type="EMBL" id="AC002534">
    <property type="protein sequence ID" value="AAB70033.1"/>
    <property type="molecule type" value="Genomic_DNA"/>
</dbReference>
<proteinExistence type="predicted"/>